<dbReference type="InterPro" id="IPR027417">
    <property type="entry name" value="P-loop_NTPase"/>
</dbReference>
<organism evidence="5 6">
    <name type="scientific">Texas Phoenix palm phytoplasma</name>
    <dbReference type="NCBI Taxonomy" id="176709"/>
    <lineage>
        <taxon>Bacteria</taxon>
        <taxon>Bacillati</taxon>
        <taxon>Mycoplasmatota</taxon>
        <taxon>Mollicutes</taxon>
        <taxon>Acholeplasmatales</taxon>
        <taxon>Acholeplasmataceae</taxon>
        <taxon>Candidatus Phytoplasma</taxon>
        <taxon>16SrIV (Coconut lethal yellows group)</taxon>
    </lineage>
</organism>
<evidence type="ECO:0000256" key="3">
    <source>
        <dbReference type="ARBA" id="ARBA00022705"/>
    </source>
</evidence>
<keyword evidence="4" id="KW-0239">DNA-directed DNA polymerase</keyword>
<comment type="caution">
    <text evidence="5">The sequence shown here is derived from an EMBL/GenBank/DDBJ whole genome shotgun (WGS) entry which is preliminary data.</text>
</comment>
<protein>
    <submittedName>
        <fullName evidence="5">DNA polymerase III subunit delta</fullName>
    </submittedName>
</protein>
<keyword evidence="3" id="KW-0235">DNA replication</keyword>
<sequence length="324" mass="39758">MKISKKLKNRRFDLKIYPLNLFFCNQIFFLEQKKNILKNFCKKKNYHFLNYKINKDNFTKIIQEIKKELFTSSFFYEKKILFIENLLFIYSIKKIKLSFLLNYFENNRGDIIIFLTEEKNNIPSYFQKIINQKFNIKIQPKIYSNNLFQYISNIFKKDNFIIKDKIINQIIEKTYGNFFLLNSEIKKIKLFHLSNKKIYDEEIINQIIYNEEEKTFSYIKEIIQNQEKINFILFFNKFIKNKKKDFVFFYKIINKLKELIIIKILLNEKTSEGDISFILNCKLNKTYLLIKEAQILNYDKMVSLFLNFSEIYYKLKKNYYNYSK</sequence>
<reference evidence="5" key="1">
    <citation type="submission" date="2019-10" db="EMBL/GenBank/DDBJ databases">
        <title>Whole Genome Sequencing and Characterization of Texas Phoenix Palm Decline Phytoplasma Belongs to Lethal Yellowing (16SrIV) Group.</title>
        <authorList>
            <person name="Bao M."/>
        </authorList>
    </citation>
    <scope>NUCLEOTIDE SEQUENCE [LARGE SCALE GENOMIC DNA]</scope>
    <source>
        <strain evidence="5">ACPD</strain>
    </source>
</reference>
<keyword evidence="1" id="KW-0808">Transferase</keyword>
<evidence type="ECO:0000313" key="5">
    <source>
        <dbReference type="EMBL" id="MBP3059239.1"/>
    </source>
</evidence>
<dbReference type="Proteomes" id="UP001192346">
    <property type="component" value="Unassembled WGS sequence"/>
</dbReference>
<accession>A0ABS5BJ70</accession>
<keyword evidence="2" id="KW-0548">Nucleotidyltransferase</keyword>
<dbReference type="SUPFAM" id="SSF52540">
    <property type="entry name" value="P-loop containing nucleoside triphosphate hydrolases"/>
    <property type="match status" value="1"/>
</dbReference>
<evidence type="ECO:0000256" key="2">
    <source>
        <dbReference type="ARBA" id="ARBA00022695"/>
    </source>
</evidence>
<proteinExistence type="predicted"/>
<evidence type="ECO:0000256" key="1">
    <source>
        <dbReference type="ARBA" id="ARBA00022679"/>
    </source>
</evidence>
<evidence type="ECO:0000256" key="4">
    <source>
        <dbReference type="ARBA" id="ARBA00022932"/>
    </source>
</evidence>
<dbReference type="EMBL" id="VBRA02000004">
    <property type="protein sequence ID" value="MBP3059239.1"/>
    <property type="molecule type" value="Genomic_DNA"/>
</dbReference>
<dbReference type="PANTHER" id="PTHR34388">
    <property type="entry name" value="DNA POLYMERASE III SUBUNIT DELTA"/>
    <property type="match status" value="1"/>
</dbReference>
<dbReference type="PANTHER" id="PTHR34388:SF1">
    <property type="entry name" value="DNA POLYMERASE III SUBUNIT DELTA"/>
    <property type="match status" value="1"/>
</dbReference>
<dbReference type="InterPro" id="IPR005790">
    <property type="entry name" value="DNA_polIII_delta"/>
</dbReference>
<gene>
    <name evidence="5" type="ORF">FEF22_000345</name>
</gene>
<dbReference type="NCBIfam" id="TIGR01128">
    <property type="entry name" value="holA"/>
    <property type="match status" value="1"/>
</dbReference>
<name>A0ABS5BJ70_9MOLU</name>
<evidence type="ECO:0000313" key="6">
    <source>
        <dbReference type="Proteomes" id="UP001192346"/>
    </source>
</evidence>
<keyword evidence="6" id="KW-1185">Reference proteome</keyword>